<dbReference type="InterPro" id="IPR037191">
    <property type="entry name" value="VPS9_dom_sf"/>
</dbReference>
<comment type="caution">
    <text evidence="3">The sequence shown here is derived from an EMBL/GenBank/DDBJ whole genome shotgun (WGS) entry which is preliminary data.</text>
</comment>
<feature type="compositionally biased region" description="Low complexity" evidence="1">
    <location>
        <begin position="35"/>
        <end position="50"/>
    </location>
</feature>
<accession>A0ABR4NY21</accession>
<dbReference type="EMBL" id="JBEVYD010000004">
    <property type="protein sequence ID" value="KAL3233761.1"/>
    <property type="molecule type" value="Genomic_DNA"/>
</dbReference>
<reference evidence="3 4" key="1">
    <citation type="submission" date="2024-05" db="EMBL/GenBank/DDBJ databases">
        <title>Long read based assembly of the Candida bracarensis genome reveals expanded adhesin content.</title>
        <authorList>
            <person name="Marcet-Houben M."/>
            <person name="Ksiezopolska E."/>
            <person name="Gabaldon T."/>
        </authorList>
    </citation>
    <scope>NUCLEOTIDE SEQUENCE [LARGE SCALE GENOMIC DNA]</scope>
    <source>
        <strain evidence="3 4">CBM6</strain>
    </source>
</reference>
<dbReference type="Proteomes" id="UP001623330">
    <property type="component" value="Unassembled WGS sequence"/>
</dbReference>
<feature type="region of interest" description="Disordered" evidence="1">
    <location>
        <begin position="1"/>
        <end position="61"/>
    </location>
</feature>
<feature type="domain" description="VPS9" evidence="2">
    <location>
        <begin position="271"/>
        <end position="415"/>
    </location>
</feature>
<protein>
    <submittedName>
        <fullName evidence="3">Protein MUK1</fullName>
    </submittedName>
</protein>
<dbReference type="Pfam" id="PF02204">
    <property type="entry name" value="VPS9"/>
    <property type="match status" value="1"/>
</dbReference>
<proteinExistence type="predicted"/>
<evidence type="ECO:0000256" key="1">
    <source>
        <dbReference type="SAM" id="MobiDB-lite"/>
    </source>
</evidence>
<evidence type="ECO:0000313" key="4">
    <source>
        <dbReference type="Proteomes" id="UP001623330"/>
    </source>
</evidence>
<dbReference type="PROSITE" id="PS51205">
    <property type="entry name" value="VPS9"/>
    <property type="match status" value="1"/>
</dbReference>
<dbReference type="SMART" id="SM00167">
    <property type="entry name" value="VPS9"/>
    <property type="match status" value="1"/>
</dbReference>
<evidence type="ECO:0000259" key="2">
    <source>
        <dbReference type="PROSITE" id="PS51205"/>
    </source>
</evidence>
<sequence>MRAKEDKMNHLFTPPMNNPRFDPSQAIKESYKVHSASGSIASTNSNSSGSQESGDNDENRDSKELLTQEEIDEINSLEKLPSELSAMIDAFIDDLKQPKYERPLSVAQLSSLFQAFYIRFDKQSFHFLQTNKMSSSSSSISTFFNARETLTSGIGGLFSRSRSSSASTNVSVRRNRRSSSILSNDSNVNNCTQMLSPEEIQRQLKLDEIINLKIEKYKDLCEGELFRRILQVGTSVPAPYLHANGKMSPTKRPQTESFNITNLFRNSPEFGEYDKLLDEKINCLYQFSERGLIDLVDFLDIPETNKNFDTADTKAEIQIILGSFTRTAIAPFEKSQYLLKMYEVMEHSKKMSNDDFLSLLIYYVIKCPVVHIFLNMEFVRLFRIKKKLVNNELFSITNLEAALLFVDGLTMNDFPTEIQEKITERESEIFKIPLSRKVTLPDLGRHGLEMADDIPELPKRMEVTRAGSYEGFRSVFDSSLKNIIERIKTYPTPSENDIIVKNETTNITDKIVNDKKPEIRTQASIDNLIDPNNWKRYREKNFDDLTIAELKDVFDIYKNLVKDS</sequence>
<keyword evidence="4" id="KW-1185">Reference proteome</keyword>
<gene>
    <name evidence="3" type="ORF">RNJ44_03801</name>
</gene>
<dbReference type="SUPFAM" id="SSF109993">
    <property type="entry name" value="VPS9 domain"/>
    <property type="match status" value="1"/>
</dbReference>
<evidence type="ECO:0000313" key="3">
    <source>
        <dbReference type="EMBL" id="KAL3233761.1"/>
    </source>
</evidence>
<name>A0ABR4NY21_9SACH</name>
<dbReference type="InterPro" id="IPR003123">
    <property type="entry name" value="VPS9"/>
</dbReference>
<dbReference type="Gene3D" id="1.20.1050.80">
    <property type="entry name" value="VPS9 domain"/>
    <property type="match status" value="1"/>
</dbReference>
<organism evidence="3 4">
    <name type="scientific">Nakaseomyces bracarensis</name>
    <dbReference type="NCBI Taxonomy" id="273131"/>
    <lineage>
        <taxon>Eukaryota</taxon>
        <taxon>Fungi</taxon>
        <taxon>Dikarya</taxon>
        <taxon>Ascomycota</taxon>
        <taxon>Saccharomycotina</taxon>
        <taxon>Saccharomycetes</taxon>
        <taxon>Saccharomycetales</taxon>
        <taxon>Saccharomycetaceae</taxon>
        <taxon>Nakaseomyces</taxon>
    </lineage>
</organism>